<dbReference type="GO" id="GO:0006355">
    <property type="term" value="P:regulation of DNA-templated transcription"/>
    <property type="evidence" value="ECO:0007669"/>
    <property type="project" value="InterPro"/>
</dbReference>
<feature type="transmembrane region" description="Helical" evidence="6">
    <location>
        <begin position="20"/>
        <end position="42"/>
    </location>
</feature>
<dbReference type="Pfam" id="PF03924">
    <property type="entry name" value="CHASE"/>
    <property type="match status" value="1"/>
</dbReference>
<evidence type="ECO:0000256" key="4">
    <source>
        <dbReference type="ARBA" id="ARBA00022989"/>
    </source>
</evidence>
<gene>
    <name evidence="11" type="ORF">AVW16_05790</name>
</gene>
<dbReference type="FunFam" id="3.30.70.270:FF:000001">
    <property type="entry name" value="Diguanylate cyclase domain protein"/>
    <property type="match status" value="1"/>
</dbReference>
<evidence type="ECO:0000256" key="2">
    <source>
        <dbReference type="ARBA" id="ARBA00022475"/>
    </source>
</evidence>
<dbReference type="GO" id="GO:0007165">
    <property type="term" value="P:signal transduction"/>
    <property type="evidence" value="ECO:0007669"/>
    <property type="project" value="UniProtKB-ARBA"/>
</dbReference>
<dbReference type="RefSeq" id="WP_066609914.1">
    <property type="nucleotide sequence ID" value="NZ_LQQU01000005.1"/>
</dbReference>
<evidence type="ECO:0000313" key="11">
    <source>
        <dbReference type="EMBL" id="KZE34831.1"/>
    </source>
</evidence>
<dbReference type="SUPFAM" id="SSF55073">
    <property type="entry name" value="Nucleotide cyclase"/>
    <property type="match status" value="1"/>
</dbReference>
<dbReference type="Pfam" id="PF05231">
    <property type="entry name" value="MASE1"/>
    <property type="match status" value="1"/>
</dbReference>
<dbReference type="PROSITE" id="PS50839">
    <property type="entry name" value="CHASE"/>
    <property type="match status" value="1"/>
</dbReference>
<dbReference type="InterPro" id="IPR007895">
    <property type="entry name" value="MASE1"/>
</dbReference>
<dbReference type="STRING" id="1452487.AVW16_05790"/>
<dbReference type="EMBL" id="LQQU01000005">
    <property type="protein sequence ID" value="KZE34831.1"/>
    <property type="molecule type" value="Genomic_DNA"/>
</dbReference>
<evidence type="ECO:0000256" key="3">
    <source>
        <dbReference type="ARBA" id="ARBA00022692"/>
    </source>
</evidence>
<dbReference type="AlphaFoldDB" id="A0A163DK49"/>
<comment type="subcellular location">
    <subcellularLocation>
        <location evidence="1">Cell membrane</location>
        <topology evidence="1">Multi-pass membrane protein</topology>
    </subcellularLocation>
</comment>
<evidence type="ECO:0000259" key="9">
    <source>
        <dbReference type="PROSITE" id="PS50839"/>
    </source>
</evidence>
<feature type="transmembrane region" description="Helical" evidence="6">
    <location>
        <begin position="49"/>
        <end position="69"/>
    </location>
</feature>
<dbReference type="PROSITE" id="PS50113">
    <property type="entry name" value="PAC"/>
    <property type="match status" value="1"/>
</dbReference>
<dbReference type="Pfam" id="PF00990">
    <property type="entry name" value="GGDEF"/>
    <property type="match status" value="1"/>
</dbReference>
<dbReference type="CDD" id="cd01949">
    <property type="entry name" value="GGDEF"/>
    <property type="match status" value="1"/>
</dbReference>
<feature type="domain" description="CHASE" evidence="9">
    <location>
        <begin position="263"/>
        <end position="419"/>
    </location>
</feature>
<comment type="caution">
    <text evidence="11">The sequence shown here is derived from an EMBL/GenBank/DDBJ whole genome shotgun (WGS) entry which is preliminary data.</text>
</comment>
<dbReference type="InterPro" id="IPR035965">
    <property type="entry name" value="PAS-like_dom_sf"/>
</dbReference>
<dbReference type="Gene3D" id="3.30.450.20">
    <property type="entry name" value="PAS domain"/>
    <property type="match status" value="1"/>
</dbReference>
<dbReference type="InterPro" id="IPR000014">
    <property type="entry name" value="PAS"/>
</dbReference>
<dbReference type="Proteomes" id="UP000076625">
    <property type="component" value="Unassembled WGS sequence"/>
</dbReference>
<dbReference type="PANTHER" id="PTHR44757">
    <property type="entry name" value="DIGUANYLATE CYCLASE DGCP"/>
    <property type="match status" value="1"/>
</dbReference>
<keyword evidence="4 6" id="KW-1133">Transmembrane helix</keyword>
<dbReference type="CDD" id="cd00130">
    <property type="entry name" value="PAS"/>
    <property type="match status" value="1"/>
</dbReference>
<keyword evidence="3 6" id="KW-0812">Transmembrane</keyword>
<evidence type="ECO:0000259" key="7">
    <source>
        <dbReference type="PROSITE" id="PS50112"/>
    </source>
</evidence>
<feature type="transmembrane region" description="Helical" evidence="6">
    <location>
        <begin position="129"/>
        <end position="154"/>
    </location>
</feature>
<dbReference type="SMART" id="SM00091">
    <property type="entry name" value="PAS"/>
    <property type="match status" value="1"/>
</dbReference>
<dbReference type="InterPro" id="IPR013767">
    <property type="entry name" value="PAS_fold"/>
</dbReference>
<evidence type="ECO:0008006" key="13">
    <source>
        <dbReference type="Google" id="ProtNLM"/>
    </source>
</evidence>
<dbReference type="Gene3D" id="3.30.450.350">
    <property type="entry name" value="CHASE domain"/>
    <property type="match status" value="1"/>
</dbReference>
<dbReference type="PROSITE" id="PS50112">
    <property type="entry name" value="PAS"/>
    <property type="match status" value="1"/>
</dbReference>
<dbReference type="InterPro" id="IPR006189">
    <property type="entry name" value="CHASE_dom"/>
</dbReference>
<dbReference type="GO" id="GO:0003824">
    <property type="term" value="F:catalytic activity"/>
    <property type="evidence" value="ECO:0007669"/>
    <property type="project" value="UniProtKB-ARBA"/>
</dbReference>
<reference evidence="12" key="1">
    <citation type="submission" date="2016-01" db="EMBL/GenBank/DDBJ databases">
        <title>Draft genome of Chromobacterium sp. F49.</title>
        <authorList>
            <person name="Hong K.W."/>
        </authorList>
    </citation>
    <scope>NUCLEOTIDE SEQUENCE [LARGE SCALE GENOMIC DNA]</scope>
    <source>
        <strain evidence="12">CN10</strain>
    </source>
</reference>
<sequence>MTVSFLPASQGGVWRRLPAVVFTLLLGLGYVVSGKLSLLLAIAPGYASAIFPPAGVAIAAAFVAGRRAWPGVFLGSLLLNLWVGAGSGATAAAAALLIALSSTLQAAWGGAALRRTLGYPVRFDCARELLLFHLLAPLLCLVSASLSVAALVALDIVPAGHFAAHWLRWWIGDTLGLLVVLPLALVCCGAPRGLWRRRATTVALPMLVAFAALTALYVQVSRWEEADALTAFHLQSRRLADTFQRRLDEQAALLEQAEGLFAGGGPVDAERFARFAEKPLRRYPTILAIEWAPRVTAADRAAFEAQHRLRLPDFEIREGRSVSRFRRASPRAAYYPVTFIAPMVAPNRAALGFDLASLPDRREAIEAARRSGTVVASTPLRLVLAQKSGLLLMQTVRRPDGTEGMVLTVLRAADFVEKLLPDAAAILHIRLVDAGTGQSLYDSFGSPAARPLLATEVVFGGRRYRLETAPRPSYVAASQGWQSWIVLAAGTLGCGLLGALLMLATGHTARVAAQVRERTAALRDSEARVLEIASTLAEGVYVLDDDGRVVFVNPEACRLLGWPEYEILGRKAHALFHHMHADRSPLLPEASPLLKVLRSGGRWRGEATFWRQDGEALPVEVSAAAILREGRSAGAVIAFSDISERLRLEATLRREASHDALTELPNRRLFMRRLQRALDRAERSGRAGAVLFLDLDGFKQINDAYGHEVGDEVLRLFGQRLQAAVRKTDTVARLAGDEFTVLLEGLAEPFDDAEEVAHKIVASVAAPAIVATRAITLATSVGIAVFRPGQRLTPDAVLSGADAAMYRAKMTGRNGVACKA</sequence>
<feature type="transmembrane region" description="Helical" evidence="6">
    <location>
        <begin position="166"/>
        <end position="190"/>
    </location>
</feature>
<feature type="transmembrane region" description="Helical" evidence="6">
    <location>
        <begin position="202"/>
        <end position="220"/>
    </location>
</feature>
<evidence type="ECO:0000256" key="6">
    <source>
        <dbReference type="SAM" id="Phobius"/>
    </source>
</evidence>
<dbReference type="GO" id="GO:0005886">
    <property type="term" value="C:plasma membrane"/>
    <property type="evidence" value="ECO:0007669"/>
    <property type="project" value="UniProtKB-SubCell"/>
</dbReference>
<dbReference type="SUPFAM" id="SSF55785">
    <property type="entry name" value="PYP-like sensor domain (PAS domain)"/>
    <property type="match status" value="1"/>
</dbReference>
<dbReference type="PANTHER" id="PTHR44757:SF2">
    <property type="entry name" value="BIOFILM ARCHITECTURE MAINTENANCE PROTEIN MBAA"/>
    <property type="match status" value="1"/>
</dbReference>
<dbReference type="SMART" id="SM01079">
    <property type="entry name" value="CHASE"/>
    <property type="match status" value="1"/>
</dbReference>
<evidence type="ECO:0000256" key="1">
    <source>
        <dbReference type="ARBA" id="ARBA00004651"/>
    </source>
</evidence>
<dbReference type="NCBIfam" id="TIGR00229">
    <property type="entry name" value="sensory_box"/>
    <property type="match status" value="1"/>
</dbReference>
<evidence type="ECO:0000313" key="12">
    <source>
        <dbReference type="Proteomes" id="UP000076625"/>
    </source>
</evidence>
<feature type="domain" description="PAS" evidence="7">
    <location>
        <begin position="525"/>
        <end position="600"/>
    </location>
</feature>
<keyword evidence="5 6" id="KW-0472">Membrane</keyword>
<protein>
    <recommendedName>
        <fullName evidence="13">Diguanylate cyclase</fullName>
    </recommendedName>
</protein>
<dbReference type="Gene3D" id="3.30.70.270">
    <property type="match status" value="1"/>
</dbReference>
<evidence type="ECO:0000259" key="8">
    <source>
        <dbReference type="PROSITE" id="PS50113"/>
    </source>
</evidence>
<feature type="domain" description="PAC" evidence="8">
    <location>
        <begin position="603"/>
        <end position="654"/>
    </location>
</feature>
<evidence type="ECO:0000256" key="5">
    <source>
        <dbReference type="ARBA" id="ARBA00023136"/>
    </source>
</evidence>
<dbReference type="InterPro" id="IPR052155">
    <property type="entry name" value="Biofilm_reg_signaling"/>
</dbReference>
<dbReference type="InterPro" id="IPR000160">
    <property type="entry name" value="GGDEF_dom"/>
</dbReference>
<keyword evidence="12" id="KW-1185">Reference proteome</keyword>
<dbReference type="InterPro" id="IPR000700">
    <property type="entry name" value="PAS-assoc_C"/>
</dbReference>
<name>A0A163DK49_9NEIS</name>
<organism evidence="11 12">
    <name type="scientific">Crenobacter luteus</name>
    <dbReference type="NCBI Taxonomy" id="1452487"/>
    <lineage>
        <taxon>Bacteria</taxon>
        <taxon>Pseudomonadati</taxon>
        <taxon>Pseudomonadota</taxon>
        <taxon>Betaproteobacteria</taxon>
        <taxon>Neisseriales</taxon>
        <taxon>Neisseriaceae</taxon>
        <taxon>Crenobacter</taxon>
    </lineage>
</organism>
<dbReference type="PROSITE" id="PS50887">
    <property type="entry name" value="GGDEF"/>
    <property type="match status" value="1"/>
</dbReference>
<dbReference type="NCBIfam" id="TIGR00254">
    <property type="entry name" value="GGDEF"/>
    <property type="match status" value="1"/>
</dbReference>
<accession>A0A163DK49</accession>
<dbReference type="Pfam" id="PF00989">
    <property type="entry name" value="PAS"/>
    <property type="match status" value="1"/>
</dbReference>
<feature type="transmembrane region" description="Helical" evidence="6">
    <location>
        <begin position="81"/>
        <end position="108"/>
    </location>
</feature>
<dbReference type="InterPro" id="IPR043128">
    <property type="entry name" value="Rev_trsase/Diguanyl_cyclase"/>
</dbReference>
<dbReference type="InterPro" id="IPR029787">
    <property type="entry name" value="Nucleotide_cyclase"/>
</dbReference>
<feature type="domain" description="GGDEF" evidence="10">
    <location>
        <begin position="686"/>
        <end position="820"/>
    </location>
</feature>
<proteinExistence type="predicted"/>
<evidence type="ECO:0000259" key="10">
    <source>
        <dbReference type="PROSITE" id="PS50887"/>
    </source>
</evidence>
<dbReference type="SMART" id="SM00267">
    <property type="entry name" value="GGDEF"/>
    <property type="match status" value="1"/>
</dbReference>
<keyword evidence="2" id="KW-1003">Cell membrane</keyword>
<dbReference type="InterPro" id="IPR042240">
    <property type="entry name" value="CHASE_sf"/>
</dbReference>